<accession>A0A4U9HUR9</accession>
<protein>
    <submittedName>
        <fullName evidence="1">Poly-beta-1,6-N-acetyl-D-glucosamine synthase</fullName>
        <ecNumber evidence="1">2.4.1.-</ecNumber>
    </submittedName>
</protein>
<organism evidence="1 2">
    <name type="scientific">Leclercia adecarboxylata</name>
    <dbReference type="NCBI Taxonomy" id="83655"/>
    <lineage>
        <taxon>Bacteria</taxon>
        <taxon>Pseudomonadati</taxon>
        <taxon>Pseudomonadota</taxon>
        <taxon>Gammaproteobacteria</taxon>
        <taxon>Enterobacterales</taxon>
        <taxon>Enterobacteriaceae</taxon>
        <taxon>Leclercia</taxon>
    </lineage>
</organism>
<dbReference type="EC" id="2.4.1.-" evidence="1"/>
<dbReference type="EMBL" id="LR590464">
    <property type="protein sequence ID" value="VTP67635.1"/>
    <property type="molecule type" value="Genomic_DNA"/>
</dbReference>
<evidence type="ECO:0000313" key="1">
    <source>
        <dbReference type="EMBL" id="VTP67635.1"/>
    </source>
</evidence>
<dbReference type="AlphaFoldDB" id="A0A4U9HUR9"/>
<sequence>MTDRLIAFLILCLMFSFPLGVAVVFTGEVILDFVFFWPLFMSAPLDKRWALFLVLPRAALAMGAGHTASCTRRQSADFHSCAVL</sequence>
<gene>
    <name evidence="1" type="primary">pgaC_1</name>
    <name evidence="1" type="ORF">NCTC13032_03146</name>
</gene>
<keyword evidence="1" id="KW-0808">Transferase</keyword>
<dbReference type="Proteomes" id="UP000310719">
    <property type="component" value="Chromosome"/>
</dbReference>
<evidence type="ECO:0000313" key="2">
    <source>
        <dbReference type="Proteomes" id="UP000310719"/>
    </source>
</evidence>
<proteinExistence type="predicted"/>
<name>A0A4U9HUR9_9ENTR</name>
<keyword evidence="1" id="KW-0328">Glycosyltransferase</keyword>
<dbReference type="GO" id="GO:0016757">
    <property type="term" value="F:glycosyltransferase activity"/>
    <property type="evidence" value="ECO:0007669"/>
    <property type="project" value="UniProtKB-KW"/>
</dbReference>
<reference evidence="1 2" key="1">
    <citation type="submission" date="2019-05" db="EMBL/GenBank/DDBJ databases">
        <authorList>
            <consortium name="Pathogen Informatics"/>
        </authorList>
    </citation>
    <scope>NUCLEOTIDE SEQUENCE [LARGE SCALE GENOMIC DNA]</scope>
    <source>
        <strain evidence="1 2">NCTC13032</strain>
    </source>
</reference>